<dbReference type="EMBL" id="BEGY01000013">
    <property type="protein sequence ID" value="GAX75681.1"/>
    <property type="molecule type" value="Genomic_DNA"/>
</dbReference>
<gene>
    <name evidence="1" type="ORF">CEUSTIGMA_g3124.t1</name>
</gene>
<dbReference type="OrthoDB" id="548039at2759"/>
<keyword evidence="2" id="KW-1185">Reference proteome</keyword>
<protein>
    <submittedName>
        <fullName evidence="1">Uncharacterized protein</fullName>
    </submittedName>
</protein>
<name>A0A250WXY2_9CHLO</name>
<dbReference type="Proteomes" id="UP000232323">
    <property type="component" value="Unassembled WGS sequence"/>
</dbReference>
<dbReference type="AlphaFoldDB" id="A0A250WXY2"/>
<evidence type="ECO:0000313" key="1">
    <source>
        <dbReference type="EMBL" id="GAX75681.1"/>
    </source>
</evidence>
<proteinExistence type="predicted"/>
<organism evidence="1 2">
    <name type="scientific">Chlamydomonas eustigma</name>
    <dbReference type="NCBI Taxonomy" id="1157962"/>
    <lineage>
        <taxon>Eukaryota</taxon>
        <taxon>Viridiplantae</taxon>
        <taxon>Chlorophyta</taxon>
        <taxon>core chlorophytes</taxon>
        <taxon>Chlorophyceae</taxon>
        <taxon>CS clade</taxon>
        <taxon>Chlamydomonadales</taxon>
        <taxon>Chlamydomonadaceae</taxon>
        <taxon>Chlamydomonas</taxon>
    </lineage>
</organism>
<reference evidence="1 2" key="1">
    <citation type="submission" date="2017-08" db="EMBL/GenBank/DDBJ databases">
        <title>Acidophilic green algal genome provides insights into adaptation to an acidic environment.</title>
        <authorList>
            <person name="Hirooka S."/>
            <person name="Hirose Y."/>
            <person name="Kanesaki Y."/>
            <person name="Higuchi S."/>
            <person name="Fujiwara T."/>
            <person name="Onuma R."/>
            <person name="Era A."/>
            <person name="Ohbayashi R."/>
            <person name="Uzuka A."/>
            <person name="Nozaki H."/>
            <person name="Yoshikawa H."/>
            <person name="Miyagishima S.Y."/>
        </authorList>
    </citation>
    <scope>NUCLEOTIDE SEQUENCE [LARGE SCALE GENOMIC DNA]</scope>
    <source>
        <strain evidence="1 2">NIES-2499</strain>
    </source>
</reference>
<accession>A0A250WXY2</accession>
<comment type="caution">
    <text evidence="1">The sequence shown here is derived from an EMBL/GenBank/DDBJ whole genome shotgun (WGS) entry which is preliminary data.</text>
</comment>
<evidence type="ECO:0000313" key="2">
    <source>
        <dbReference type="Proteomes" id="UP000232323"/>
    </source>
</evidence>
<sequence length="147" mass="16103">MAYRRNAKEDKPLAPFEGRVTKWEKKFVPYVVGKVNGEVRLELMKWQKTDVPRISSQIASKLSDAQNDQFLPNSVSSQVHATSTTQGVQIPPTIGSALSSHVLMGELSKPLNLGTNSTGPHPEVINLATDATVMPEQNNDNARPIVL</sequence>